<gene>
    <name evidence="1" type="ORF">POTOM_058316</name>
</gene>
<dbReference type="InterPro" id="IPR044974">
    <property type="entry name" value="Disease_R_plants"/>
</dbReference>
<accession>A0A8X8C0L5</accession>
<organism evidence="1 2">
    <name type="scientific">Populus tomentosa</name>
    <name type="common">Chinese white poplar</name>
    <dbReference type="NCBI Taxonomy" id="118781"/>
    <lineage>
        <taxon>Eukaryota</taxon>
        <taxon>Viridiplantae</taxon>
        <taxon>Streptophyta</taxon>
        <taxon>Embryophyta</taxon>
        <taxon>Tracheophyta</taxon>
        <taxon>Spermatophyta</taxon>
        <taxon>Magnoliopsida</taxon>
        <taxon>eudicotyledons</taxon>
        <taxon>Gunneridae</taxon>
        <taxon>Pentapetalae</taxon>
        <taxon>rosids</taxon>
        <taxon>fabids</taxon>
        <taxon>Malpighiales</taxon>
        <taxon>Salicaceae</taxon>
        <taxon>Saliceae</taxon>
        <taxon>Populus</taxon>
    </lineage>
</organism>
<evidence type="ECO:0000313" key="1">
    <source>
        <dbReference type="EMBL" id="KAG6738694.1"/>
    </source>
</evidence>
<dbReference type="AlphaFoldDB" id="A0A8X8C0L5"/>
<name>A0A8X8C0L5_POPTO</name>
<proteinExistence type="predicted"/>
<keyword evidence="2" id="KW-1185">Reference proteome</keyword>
<dbReference type="EMBL" id="JAAWWB010000037">
    <property type="protein sequence ID" value="KAG6738694.1"/>
    <property type="molecule type" value="Genomic_DNA"/>
</dbReference>
<dbReference type="PANTHER" id="PTHR11017:SF559">
    <property type="entry name" value="DISEASE RESISTANCE PROTEIN CHL1"/>
    <property type="match status" value="1"/>
</dbReference>
<evidence type="ECO:0000313" key="2">
    <source>
        <dbReference type="Proteomes" id="UP000886885"/>
    </source>
</evidence>
<sequence>MERKDLGISWLGVKGTEEIESIALDWANPEEVEGTMQKTKRSAWNTGVFSKMSRLRLLRIRNACFDSGPEYLSNELRFLEWRNYPSKYLPSSFQPENLVEVHLCYSNLRQLRHGNKVTSSV</sequence>
<reference evidence="1" key="1">
    <citation type="journal article" date="2020" name="bioRxiv">
        <title>Hybrid origin of Populus tomentosa Carr. identified through genome sequencing and phylogenomic analysis.</title>
        <authorList>
            <person name="An X."/>
            <person name="Gao K."/>
            <person name="Chen Z."/>
            <person name="Li J."/>
            <person name="Yang X."/>
            <person name="Yang X."/>
            <person name="Zhou J."/>
            <person name="Guo T."/>
            <person name="Zhao T."/>
            <person name="Huang S."/>
            <person name="Miao D."/>
            <person name="Khan W.U."/>
            <person name="Rao P."/>
            <person name="Ye M."/>
            <person name="Lei B."/>
            <person name="Liao W."/>
            <person name="Wang J."/>
            <person name="Ji L."/>
            <person name="Li Y."/>
            <person name="Guo B."/>
            <person name="Mustafa N.S."/>
            <person name="Li S."/>
            <person name="Yun Q."/>
            <person name="Keller S.R."/>
            <person name="Mao J."/>
            <person name="Zhang R."/>
            <person name="Strauss S.H."/>
        </authorList>
    </citation>
    <scope>NUCLEOTIDE SEQUENCE</scope>
    <source>
        <strain evidence="1">GM15</strain>
        <tissue evidence="1">Leaf</tissue>
    </source>
</reference>
<dbReference type="Proteomes" id="UP000886885">
    <property type="component" value="Chromosome 19A"/>
</dbReference>
<protein>
    <submittedName>
        <fullName evidence="1">Uncharacterized protein</fullName>
    </submittedName>
</protein>
<dbReference type="GO" id="GO:0006952">
    <property type="term" value="P:defense response"/>
    <property type="evidence" value="ECO:0007669"/>
    <property type="project" value="InterPro"/>
</dbReference>
<dbReference type="OrthoDB" id="1752253at2759"/>
<comment type="caution">
    <text evidence="1">The sequence shown here is derived from an EMBL/GenBank/DDBJ whole genome shotgun (WGS) entry which is preliminary data.</text>
</comment>
<dbReference type="PANTHER" id="PTHR11017">
    <property type="entry name" value="LEUCINE-RICH REPEAT-CONTAINING PROTEIN"/>
    <property type="match status" value="1"/>
</dbReference>